<dbReference type="InterPro" id="IPR020845">
    <property type="entry name" value="AMP-binding_CS"/>
</dbReference>
<dbReference type="AlphaFoldDB" id="A0A640VXM7"/>
<dbReference type="GO" id="GO:0006631">
    <property type="term" value="P:fatty acid metabolic process"/>
    <property type="evidence" value="ECO:0007669"/>
    <property type="project" value="TreeGrafter"/>
</dbReference>
<dbReference type="InterPro" id="IPR045851">
    <property type="entry name" value="AMP-bd_C_sf"/>
</dbReference>
<dbReference type="EMBL" id="BLIV01000012">
    <property type="protein sequence ID" value="GFE52432.1"/>
    <property type="molecule type" value="Genomic_DNA"/>
</dbReference>
<dbReference type="Pfam" id="PF13193">
    <property type="entry name" value="AMP-binding_C"/>
    <property type="match status" value="1"/>
</dbReference>
<comment type="similarity">
    <text evidence="1">Belongs to the ATP-dependent AMP-binding enzyme family.</text>
</comment>
<comment type="caution">
    <text evidence="5">The sequence shown here is derived from an EMBL/GenBank/DDBJ whole genome shotgun (WGS) entry which is preliminary data.</text>
</comment>
<evidence type="ECO:0000256" key="2">
    <source>
        <dbReference type="ARBA" id="ARBA00022598"/>
    </source>
</evidence>
<dbReference type="OrthoDB" id="9803968at2"/>
<dbReference type="PANTHER" id="PTHR43201">
    <property type="entry name" value="ACYL-COA SYNTHETASE"/>
    <property type="match status" value="1"/>
</dbReference>
<gene>
    <name evidence="5" type="ORF">So717_41850</name>
</gene>
<dbReference type="Gene3D" id="3.40.50.12780">
    <property type="entry name" value="N-terminal domain of ligase-like"/>
    <property type="match status" value="1"/>
</dbReference>
<keyword evidence="6" id="KW-1185">Reference proteome</keyword>
<dbReference type="InterPro" id="IPR025110">
    <property type="entry name" value="AMP-bd_C"/>
</dbReference>
<evidence type="ECO:0000259" key="3">
    <source>
        <dbReference type="Pfam" id="PF00501"/>
    </source>
</evidence>
<reference evidence="5 6" key="1">
    <citation type="submission" date="2019-12" db="EMBL/GenBank/DDBJ databases">
        <title>Roseobacter cerasinus sp. nov., isolated from seawater around aquaculture.</title>
        <authorList>
            <person name="Muramatsu S."/>
            <person name="Takabe Y."/>
            <person name="Mori K."/>
            <person name="Takaichi S."/>
            <person name="Hanada S."/>
        </authorList>
    </citation>
    <scope>NUCLEOTIDE SEQUENCE [LARGE SCALE GENOMIC DNA]</scope>
    <source>
        <strain evidence="5 6">AI77</strain>
    </source>
</reference>
<dbReference type="Proteomes" id="UP000436522">
    <property type="component" value="Unassembled WGS sequence"/>
</dbReference>
<protein>
    <submittedName>
        <fullName evidence="5">AMP-binding protein</fullName>
    </submittedName>
</protein>
<dbReference type="GO" id="GO:0031956">
    <property type="term" value="F:medium-chain fatty acid-CoA ligase activity"/>
    <property type="evidence" value="ECO:0007669"/>
    <property type="project" value="TreeGrafter"/>
</dbReference>
<feature type="domain" description="AMP-binding enzyme C-terminal" evidence="4">
    <location>
        <begin position="409"/>
        <end position="484"/>
    </location>
</feature>
<dbReference type="InterPro" id="IPR000873">
    <property type="entry name" value="AMP-dep_synth/lig_dom"/>
</dbReference>
<dbReference type="Gene3D" id="3.30.300.30">
    <property type="match status" value="1"/>
</dbReference>
<keyword evidence="2" id="KW-0436">Ligase</keyword>
<dbReference type="SUPFAM" id="SSF56801">
    <property type="entry name" value="Acetyl-CoA synthetase-like"/>
    <property type="match status" value="1"/>
</dbReference>
<sequence length="502" mass="53706">MNRIHQILDRWQGEHGSAAAIITHDGRTISYAELADAVDQATSVLRDHGVQGGDRIMILAENSLSTIAFFHAASSLDAWAIPANARMTLPEIQRVLDHARPRAVVCTTDVSEQAVKTAKELGAKTIQAAFGEVAVAAPYESAPEPVDPTAEQVAVLMYTTGTTGAPKGVMMSHANVLFTSKVSSHTRGIGPADTVYLALPMSHVFGLVSTMCATLFAGGTLKLECKFSAEALYQALDMGVTVLPAVPQMHAHLMKYARDRGVTRIEGSKLRYVSSGAAPLDPTWKREAEAFFGLPLQNGYGMTETTAGICMTRSDIGDPDVSVGVPFPGVEVHLANSENTDGVGEILVRGGNVMKGYYKLPDLTNAAFNDEGWFHTGDLGRFDDAGRLHIAGRSKEMIIRSGFNIFPIEVEAALNDHPDVVQSAVVGRKVEGANEEVLAFVQVVKGAKVTPDDLKAHAASVLTAYKRPSIIILTETLPAAATGKILKHKLIETFHKELAETG</sequence>
<evidence type="ECO:0000313" key="6">
    <source>
        <dbReference type="Proteomes" id="UP000436522"/>
    </source>
</evidence>
<dbReference type="PROSITE" id="PS00455">
    <property type="entry name" value="AMP_BINDING"/>
    <property type="match status" value="1"/>
</dbReference>
<organism evidence="5 6">
    <name type="scientific">Roseobacter cerasinus</name>
    <dbReference type="NCBI Taxonomy" id="2602289"/>
    <lineage>
        <taxon>Bacteria</taxon>
        <taxon>Pseudomonadati</taxon>
        <taxon>Pseudomonadota</taxon>
        <taxon>Alphaproteobacteria</taxon>
        <taxon>Rhodobacterales</taxon>
        <taxon>Roseobacteraceae</taxon>
        <taxon>Roseobacter</taxon>
    </lineage>
</organism>
<accession>A0A640VXM7</accession>
<dbReference type="InterPro" id="IPR042099">
    <property type="entry name" value="ANL_N_sf"/>
</dbReference>
<name>A0A640VXM7_9RHOB</name>
<dbReference type="PANTHER" id="PTHR43201:SF5">
    <property type="entry name" value="MEDIUM-CHAIN ACYL-COA LIGASE ACSF2, MITOCHONDRIAL"/>
    <property type="match status" value="1"/>
</dbReference>
<evidence type="ECO:0000256" key="1">
    <source>
        <dbReference type="ARBA" id="ARBA00006432"/>
    </source>
</evidence>
<dbReference type="RefSeq" id="WP_159981067.1">
    <property type="nucleotide sequence ID" value="NZ_BLIV01000012.1"/>
</dbReference>
<evidence type="ECO:0000313" key="5">
    <source>
        <dbReference type="EMBL" id="GFE52432.1"/>
    </source>
</evidence>
<proteinExistence type="inferred from homology"/>
<feature type="domain" description="AMP-dependent synthetase/ligase" evidence="3">
    <location>
        <begin position="9"/>
        <end position="358"/>
    </location>
</feature>
<evidence type="ECO:0000259" key="4">
    <source>
        <dbReference type="Pfam" id="PF13193"/>
    </source>
</evidence>
<dbReference type="Pfam" id="PF00501">
    <property type="entry name" value="AMP-binding"/>
    <property type="match status" value="1"/>
</dbReference>